<dbReference type="RefSeq" id="WP_021285666.1">
    <property type="nucleotide sequence ID" value="NZ_JAGGLL010000016.1"/>
</dbReference>
<protein>
    <recommendedName>
        <fullName evidence="3">DUF3139 domain-containing protein</fullName>
    </recommendedName>
</protein>
<evidence type="ECO:0008006" key="3">
    <source>
        <dbReference type="Google" id="ProtNLM"/>
    </source>
</evidence>
<accession>A0ABS4K764</accession>
<evidence type="ECO:0000313" key="2">
    <source>
        <dbReference type="Proteomes" id="UP001519308"/>
    </source>
</evidence>
<organism evidence="1 2">
    <name type="scientific">Clostridium punense</name>
    <dbReference type="NCBI Taxonomy" id="1054297"/>
    <lineage>
        <taxon>Bacteria</taxon>
        <taxon>Bacillati</taxon>
        <taxon>Bacillota</taxon>
        <taxon>Clostridia</taxon>
        <taxon>Eubacteriales</taxon>
        <taxon>Clostridiaceae</taxon>
        <taxon>Clostridium</taxon>
    </lineage>
</organism>
<keyword evidence="2" id="KW-1185">Reference proteome</keyword>
<dbReference type="Proteomes" id="UP001519308">
    <property type="component" value="Unassembled WGS sequence"/>
</dbReference>
<reference evidence="1 2" key="1">
    <citation type="submission" date="2021-03" db="EMBL/GenBank/DDBJ databases">
        <title>Genomic Encyclopedia of Type Strains, Phase IV (KMG-IV): sequencing the most valuable type-strain genomes for metagenomic binning, comparative biology and taxonomic classification.</title>
        <authorList>
            <person name="Goeker M."/>
        </authorList>
    </citation>
    <scope>NUCLEOTIDE SEQUENCE [LARGE SCALE GENOMIC DNA]</scope>
    <source>
        <strain evidence="1 2">DSM 28650</strain>
    </source>
</reference>
<comment type="caution">
    <text evidence="1">The sequence shown here is derived from an EMBL/GenBank/DDBJ whole genome shotgun (WGS) entry which is preliminary data.</text>
</comment>
<gene>
    <name evidence="1" type="ORF">J2Z44_002280</name>
</gene>
<dbReference type="EMBL" id="JAGGLL010000016">
    <property type="protein sequence ID" value="MBP2022459.1"/>
    <property type="molecule type" value="Genomic_DNA"/>
</dbReference>
<proteinExistence type="predicted"/>
<sequence length="119" mass="14229">MKNTWFKRKKYIISGLFILMMILALATNPTKESYMRFWENEFGEEMSLVGEDKGFVRYLEVDGDEKIPIRVEKINFYVFSTYTPIIYNERGVTHLGIFGKFIRISKGQFDYPKWLELFN</sequence>
<evidence type="ECO:0000313" key="1">
    <source>
        <dbReference type="EMBL" id="MBP2022459.1"/>
    </source>
</evidence>
<name>A0ABS4K764_9CLOT</name>